<evidence type="ECO:0000256" key="6">
    <source>
        <dbReference type="ARBA" id="ARBA00022777"/>
    </source>
</evidence>
<dbReference type="SUPFAM" id="SSF52540">
    <property type="entry name" value="P-loop containing nucleoside triphosphate hydrolases"/>
    <property type="match status" value="1"/>
</dbReference>
<evidence type="ECO:0000256" key="5">
    <source>
        <dbReference type="ARBA" id="ARBA00022741"/>
    </source>
</evidence>
<dbReference type="Pfam" id="PF13189">
    <property type="entry name" value="Cytidylate_kin2"/>
    <property type="match status" value="1"/>
</dbReference>
<dbReference type="EMBL" id="CP096115">
    <property type="protein sequence ID" value="UUX91749.1"/>
    <property type="molecule type" value="Genomic_DNA"/>
</dbReference>
<evidence type="ECO:0000256" key="4">
    <source>
        <dbReference type="ARBA" id="ARBA00022679"/>
    </source>
</evidence>
<evidence type="ECO:0000313" key="11">
    <source>
        <dbReference type="EMBL" id="UUX91749.1"/>
    </source>
</evidence>
<dbReference type="Gene3D" id="3.40.50.300">
    <property type="entry name" value="P-loop containing nucleotide triphosphate hydrolases"/>
    <property type="match status" value="1"/>
</dbReference>
<evidence type="ECO:0000256" key="2">
    <source>
        <dbReference type="ARBA" id="ARBA00011005"/>
    </source>
</evidence>
<reference evidence="11" key="1">
    <citation type="submission" date="2022-04" db="EMBL/GenBank/DDBJ databases">
        <title>Complete genome of Methanoplanus endosymbiosus DSM 3599.</title>
        <authorList>
            <person name="Chen S.-C."/>
            <person name="You Y.-T."/>
            <person name="Zhou Y.-Z."/>
            <person name="Lai M.-C."/>
        </authorList>
    </citation>
    <scope>NUCLEOTIDE SEQUENCE</scope>
    <source>
        <strain evidence="11">DSM 3599</strain>
    </source>
</reference>
<dbReference type="InterPro" id="IPR011892">
    <property type="entry name" value="Cyt_kin_arch"/>
</dbReference>
<protein>
    <recommendedName>
        <fullName evidence="10">Cytidylate kinase</fullName>
        <shortName evidence="10">CK</shortName>
        <ecNumber evidence="10">2.7.4.25</ecNumber>
    </recommendedName>
    <alternativeName>
        <fullName evidence="10">Cytidine monophosphate kinase</fullName>
        <shortName evidence="10">CMP kinase</shortName>
    </alternativeName>
</protein>
<dbReference type="EC" id="2.7.4.25" evidence="10"/>
<accession>A0A9E7PMN2</accession>
<dbReference type="GO" id="GO:0005524">
    <property type="term" value="F:ATP binding"/>
    <property type="evidence" value="ECO:0007669"/>
    <property type="project" value="UniProtKB-UniRule"/>
</dbReference>
<dbReference type="InterPro" id="IPR011994">
    <property type="entry name" value="Cytidylate_kinase_dom"/>
</dbReference>
<dbReference type="Proteomes" id="UP001060368">
    <property type="component" value="Chromosome"/>
</dbReference>
<dbReference type="GO" id="GO:0006220">
    <property type="term" value="P:pyrimidine nucleotide metabolic process"/>
    <property type="evidence" value="ECO:0007669"/>
    <property type="project" value="UniProtKB-UniRule"/>
</dbReference>
<keyword evidence="3 10" id="KW-0963">Cytoplasm</keyword>
<comment type="subcellular location">
    <subcellularLocation>
        <location evidence="1 10">Cytoplasm</location>
    </subcellularLocation>
</comment>
<comment type="catalytic activity">
    <reaction evidence="9 10">
        <text>CMP + ATP = CDP + ADP</text>
        <dbReference type="Rhea" id="RHEA:11600"/>
        <dbReference type="ChEBI" id="CHEBI:30616"/>
        <dbReference type="ChEBI" id="CHEBI:58069"/>
        <dbReference type="ChEBI" id="CHEBI:60377"/>
        <dbReference type="ChEBI" id="CHEBI:456216"/>
        <dbReference type="EC" id="2.7.4.25"/>
    </reaction>
</comment>
<dbReference type="GO" id="GO:0005737">
    <property type="term" value="C:cytoplasm"/>
    <property type="evidence" value="ECO:0007669"/>
    <property type="project" value="UniProtKB-SubCell"/>
</dbReference>
<dbReference type="NCBIfam" id="TIGR02173">
    <property type="entry name" value="cyt_kin_arch"/>
    <property type="match status" value="1"/>
</dbReference>
<gene>
    <name evidence="10" type="primary">cmk</name>
    <name evidence="11" type="ORF">L6E24_10285</name>
</gene>
<feature type="binding site" evidence="10">
    <location>
        <begin position="7"/>
        <end position="15"/>
    </location>
    <ligand>
        <name>ATP</name>
        <dbReference type="ChEBI" id="CHEBI:30616"/>
    </ligand>
</feature>
<evidence type="ECO:0000256" key="8">
    <source>
        <dbReference type="ARBA" id="ARBA00047615"/>
    </source>
</evidence>
<dbReference type="RefSeq" id="WP_257741901.1">
    <property type="nucleotide sequence ID" value="NZ_CP096115.1"/>
</dbReference>
<evidence type="ECO:0000256" key="9">
    <source>
        <dbReference type="ARBA" id="ARBA00048478"/>
    </source>
</evidence>
<name>A0A9E7PMN2_9EURY</name>
<proteinExistence type="inferred from homology"/>
<dbReference type="InterPro" id="IPR027417">
    <property type="entry name" value="P-loop_NTPase"/>
</dbReference>
<keyword evidence="4 10" id="KW-0808">Transferase</keyword>
<comment type="similarity">
    <text evidence="2 10">Belongs to the cytidylate kinase family. Type 2 subfamily.</text>
</comment>
<dbReference type="AlphaFoldDB" id="A0A9E7PMN2"/>
<sequence length="179" mass="20139">MRVTVSGPPGSGTTSLSKKLSETFSFKFISAGEVFRSLAKEKGMDLIEFGKLCESDPQVDRQIDERQKEIGEKEDNIIIEGRLAGHMVDNADIKIWVAASPQCRAMRISGREESDIESAKEETIKRELSEAARYKMYYDIDITDLSIYDLVINSEKWGVDELSGFVISAVNNLNRHLQD</sequence>
<dbReference type="GeneID" id="74308092"/>
<dbReference type="KEGG" id="mend:L6E24_10285"/>
<dbReference type="CDD" id="cd02020">
    <property type="entry name" value="CMPK"/>
    <property type="match status" value="1"/>
</dbReference>
<keyword evidence="5 10" id="KW-0547">Nucleotide-binding</keyword>
<evidence type="ECO:0000256" key="10">
    <source>
        <dbReference type="HAMAP-Rule" id="MF_00239"/>
    </source>
</evidence>
<dbReference type="HAMAP" id="MF_00239">
    <property type="entry name" value="Cytidyl_kinase_type2"/>
    <property type="match status" value="1"/>
</dbReference>
<dbReference type="GO" id="GO:0036431">
    <property type="term" value="F:dCMP kinase activity"/>
    <property type="evidence" value="ECO:0007669"/>
    <property type="project" value="InterPro"/>
</dbReference>
<evidence type="ECO:0000256" key="1">
    <source>
        <dbReference type="ARBA" id="ARBA00004496"/>
    </source>
</evidence>
<keyword evidence="6 10" id="KW-0418">Kinase</keyword>
<organism evidence="11 12">
    <name type="scientific">Methanoplanus endosymbiosus</name>
    <dbReference type="NCBI Taxonomy" id="33865"/>
    <lineage>
        <taxon>Archaea</taxon>
        <taxon>Methanobacteriati</taxon>
        <taxon>Methanobacteriota</taxon>
        <taxon>Stenosarchaea group</taxon>
        <taxon>Methanomicrobia</taxon>
        <taxon>Methanomicrobiales</taxon>
        <taxon>Methanomicrobiaceae</taxon>
        <taxon>Methanoplanus</taxon>
    </lineage>
</organism>
<keyword evidence="7 10" id="KW-0067">ATP-binding</keyword>
<evidence type="ECO:0000256" key="7">
    <source>
        <dbReference type="ARBA" id="ARBA00022840"/>
    </source>
</evidence>
<evidence type="ECO:0000256" key="3">
    <source>
        <dbReference type="ARBA" id="ARBA00022490"/>
    </source>
</evidence>
<keyword evidence="12" id="KW-1185">Reference proteome</keyword>
<evidence type="ECO:0000313" key="12">
    <source>
        <dbReference type="Proteomes" id="UP001060368"/>
    </source>
</evidence>
<comment type="catalytic activity">
    <reaction evidence="8 10">
        <text>dCMP + ATP = dCDP + ADP</text>
        <dbReference type="Rhea" id="RHEA:25094"/>
        <dbReference type="ChEBI" id="CHEBI:30616"/>
        <dbReference type="ChEBI" id="CHEBI:57566"/>
        <dbReference type="ChEBI" id="CHEBI:58593"/>
        <dbReference type="ChEBI" id="CHEBI:456216"/>
        <dbReference type="EC" id="2.7.4.25"/>
    </reaction>
</comment>